<dbReference type="Pfam" id="PF03031">
    <property type="entry name" value="NIF"/>
    <property type="match status" value="1"/>
</dbReference>
<evidence type="ECO:0000313" key="4">
    <source>
        <dbReference type="Proteomes" id="UP000740883"/>
    </source>
</evidence>
<keyword evidence="1" id="KW-0809">Transit peptide</keyword>
<comment type="caution">
    <text evidence="3">The sequence shown here is derived from an EMBL/GenBank/DDBJ whole genome shotgun (WGS) entry which is preliminary data.</text>
</comment>
<evidence type="ECO:0000256" key="1">
    <source>
        <dbReference type="RuleBase" id="RU365079"/>
    </source>
</evidence>
<dbReference type="InterPro" id="IPR004274">
    <property type="entry name" value="FCP1_dom"/>
</dbReference>
<reference evidence="3 4" key="1">
    <citation type="journal article" date="2020" name="Genome Biol. Evol.">
        <title>Comparative genomics of strictly vertically transmitted, feminizing microsporidia endosymbionts of amphipod crustaceans.</title>
        <authorList>
            <person name="Cormier A."/>
            <person name="Chebbi M.A."/>
            <person name="Giraud I."/>
            <person name="Wattier R."/>
            <person name="Teixeira M."/>
            <person name="Gilbert C."/>
            <person name="Rigaud T."/>
            <person name="Cordaux R."/>
        </authorList>
    </citation>
    <scope>NUCLEOTIDE SEQUENCE [LARGE SCALE GENOMIC DNA]</scope>
    <source>
        <strain evidence="3 4">Ou3-Ou53</strain>
    </source>
</reference>
<keyword evidence="1" id="KW-0811">Translocation</keyword>
<name>A0A9P6KZR2_9MICR</name>
<dbReference type="EMBL" id="SBJO01000042">
    <property type="protein sequence ID" value="KAF9764054.1"/>
    <property type="molecule type" value="Genomic_DNA"/>
</dbReference>
<dbReference type="InterPro" id="IPR023214">
    <property type="entry name" value="HAD_sf"/>
</dbReference>
<dbReference type="GO" id="GO:0015031">
    <property type="term" value="P:protein transport"/>
    <property type="evidence" value="ECO:0007669"/>
    <property type="project" value="UniProtKB-KW"/>
</dbReference>
<dbReference type="PANTHER" id="PTHR12210">
    <property type="entry name" value="DULLARD PROTEIN PHOSPHATASE"/>
    <property type="match status" value="1"/>
</dbReference>
<feature type="domain" description="FCP1 homology" evidence="2">
    <location>
        <begin position="1"/>
        <end position="167"/>
    </location>
</feature>
<dbReference type="GO" id="GO:0005744">
    <property type="term" value="C:TIM23 mitochondrial import inner membrane translocase complex"/>
    <property type="evidence" value="ECO:0007669"/>
    <property type="project" value="UniProtKB-UniRule"/>
</dbReference>
<keyword evidence="4" id="KW-1185">Reference proteome</keyword>
<comment type="subcellular location">
    <subcellularLocation>
        <location evidence="1">Mitochondrion inner membrane</location>
        <topology evidence="1">Single-pass membrane protein</topology>
    </subcellularLocation>
</comment>
<dbReference type="AlphaFoldDB" id="A0A9P6KZR2"/>
<comment type="function">
    <text evidence="1">Essential component of the TIM23 complex, a complex that mediates the translocation of transit peptide-containing proteins across the mitochondrial inner membrane.</text>
</comment>
<protein>
    <recommendedName>
        <fullName evidence="1">Mitochondrial import inner membrane translocase subunit TIM50</fullName>
    </recommendedName>
</protein>
<comment type="subunit">
    <text evidence="1">Component of the TIM23 complex.</text>
</comment>
<dbReference type="Proteomes" id="UP000740883">
    <property type="component" value="Unassembled WGS sequence"/>
</dbReference>
<comment type="similarity">
    <text evidence="1">Belongs to the TIM50 family.</text>
</comment>
<accession>A0A9P6KZR2</accession>
<sequence>MKDYLIVLDINNTLIAKIKKSDRPNSKDLFSCKHHYLSKRNHTDAFVNFLHSHNLDYIIWSTAKSHNIQSMLVYLREIGYTNYLGFLSQEHCEEGKITDKIKSIKSIKNLEIASKEFKKDLGMCILVDDSPEKSVKGQNYLKIDEIADGDTELIRVAFELDKFVGCHEECEIKKLHRELNILKF</sequence>
<evidence type="ECO:0000313" key="3">
    <source>
        <dbReference type="EMBL" id="KAF9764054.1"/>
    </source>
</evidence>
<dbReference type="SUPFAM" id="SSF56784">
    <property type="entry name" value="HAD-like"/>
    <property type="match status" value="1"/>
</dbReference>
<keyword evidence="1" id="KW-0813">Transport</keyword>
<proteinExistence type="inferred from homology"/>
<dbReference type="Gene3D" id="3.40.50.1000">
    <property type="entry name" value="HAD superfamily/HAD-like"/>
    <property type="match status" value="1"/>
</dbReference>
<evidence type="ECO:0000259" key="2">
    <source>
        <dbReference type="PROSITE" id="PS50969"/>
    </source>
</evidence>
<dbReference type="OrthoDB" id="1711508at2759"/>
<keyword evidence="1" id="KW-0653">Protein transport</keyword>
<dbReference type="InterPro" id="IPR050365">
    <property type="entry name" value="TIM50"/>
</dbReference>
<keyword evidence="1" id="KW-0496">Mitochondrion</keyword>
<organism evidence="3 4">
    <name type="scientific">Nosema granulosis</name>
    <dbReference type="NCBI Taxonomy" id="83296"/>
    <lineage>
        <taxon>Eukaryota</taxon>
        <taxon>Fungi</taxon>
        <taxon>Fungi incertae sedis</taxon>
        <taxon>Microsporidia</taxon>
        <taxon>Nosematidae</taxon>
        <taxon>Nosema</taxon>
    </lineage>
</organism>
<dbReference type="PROSITE" id="PS50969">
    <property type="entry name" value="FCP1"/>
    <property type="match status" value="1"/>
</dbReference>
<gene>
    <name evidence="3" type="ORF">NGRA_0882</name>
</gene>
<dbReference type="InterPro" id="IPR036412">
    <property type="entry name" value="HAD-like_sf"/>
</dbReference>